<dbReference type="Proteomes" id="UP000314294">
    <property type="component" value="Unassembled WGS sequence"/>
</dbReference>
<sequence length="66" mass="7150">MNLTQTLHCKGNPPLVPHAGPPLGPHFSMSDSRMMRCSSASSRRRRSSASSCSRAEISMAMRSCSL</sequence>
<evidence type="ECO:0000313" key="3">
    <source>
        <dbReference type="Proteomes" id="UP000314294"/>
    </source>
</evidence>
<gene>
    <name evidence="2" type="ORF">EYF80_052991</name>
</gene>
<dbReference type="EMBL" id="SRLO01001564">
    <property type="protein sequence ID" value="TNN36839.1"/>
    <property type="molecule type" value="Genomic_DNA"/>
</dbReference>
<evidence type="ECO:0000256" key="1">
    <source>
        <dbReference type="SAM" id="MobiDB-lite"/>
    </source>
</evidence>
<feature type="compositionally biased region" description="Pro residues" evidence="1">
    <location>
        <begin position="14"/>
        <end position="24"/>
    </location>
</feature>
<feature type="compositionally biased region" description="Low complexity" evidence="1">
    <location>
        <begin position="28"/>
        <end position="41"/>
    </location>
</feature>
<feature type="region of interest" description="Disordered" evidence="1">
    <location>
        <begin position="1"/>
        <end position="54"/>
    </location>
</feature>
<reference evidence="2 3" key="1">
    <citation type="submission" date="2019-03" db="EMBL/GenBank/DDBJ databases">
        <title>First draft genome of Liparis tanakae, snailfish: a comprehensive survey of snailfish specific genes.</title>
        <authorList>
            <person name="Kim W."/>
            <person name="Song I."/>
            <person name="Jeong J.-H."/>
            <person name="Kim D."/>
            <person name="Kim S."/>
            <person name="Ryu S."/>
            <person name="Song J.Y."/>
            <person name="Lee S.K."/>
        </authorList>
    </citation>
    <scope>NUCLEOTIDE SEQUENCE [LARGE SCALE GENOMIC DNA]</scope>
    <source>
        <tissue evidence="2">Muscle</tissue>
    </source>
</reference>
<protein>
    <submittedName>
        <fullName evidence="2">Uncharacterized protein</fullName>
    </submittedName>
</protein>
<comment type="caution">
    <text evidence="2">The sequence shown here is derived from an EMBL/GenBank/DDBJ whole genome shotgun (WGS) entry which is preliminary data.</text>
</comment>
<accession>A0A4Z2F6P1</accession>
<proteinExistence type="predicted"/>
<dbReference type="AlphaFoldDB" id="A0A4Z2F6P1"/>
<evidence type="ECO:0000313" key="2">
    <source>
        <dbReference type="EMBL" id="TNN36839.1"/>
    </source>
</evidence>
<organism evidence="2 3">
    <name type="scientific">Liparis tanakae</name>
    <name type="common">Tanaka's snailfish</name>
    <dbReference type="NCBI Taxonomy" id="230148"/>
    <lineage>
        <taxon>Eukaryota</taxon>
        <taxon>Metazoa</taxon>
        <taxon>Chordata</taxon>
        <taxon>Craniata</taxon>
        <taxon>Vertebrata</taxon>
        <taxon>Euteleostomi</taxon>
        <taxon>Actinopterygii</taxon>
        <taxon>Neopterygii</taxon>
        <taxon>Teleostei</taxon>
        <taxon>Neoteleostei</taxon>
        <taxon>Acanthomorphata</taxon>
        <taxon>Eupercaria</taxon>
        <taxon>Perciformes</taxon>
        <taxon>Cottioidei</taxon>
        <taxon>Cottales</taxon>
        <taxon>Liparidae</taxon>
        <taxon>Liparis</taxon>
    </lineage>
</organism>
<keyword evidence="3" id="KW-1185">Reference proteome</keyword>
<name>A0A4Z2F6P1_9TELE</name>